<dbReference type="InterPro" id="IPR014284">
    <property type="entry name" value="RNA_pol_sigma-70_dom"/>
</dbReference>
<dbReference type="NCBIfam" id="TIGR02937">
    <property type="entry name" value="sigma70-ECF"/>
    <property type="match status" value="1"/>
</dbReference>
<evidence type="ECO:0000256" key="1">
    <source>
        <dbReference type="ARBA" id="ARBA00010641"/>
    </source>
</evidence>
<dbReference type="GO" id="GO:0006352">
    <property type="term" value="P:DNA-templated transcription initiation"/>
    <property type="evidence" value="ECO:0007669"/>
    <property type="project" value="InterPro"/>
</dbReference>
<dbReference type="EMBL" id="SJPX01000004">
    <property type="protein sequence ID" value="TWU49774.1"/>
    <property type="molecule type" value="Genomic_DNA"/>
</dbReference>
<evidence type="ECO:0000259" key="5">
    <source>
        <dbReference type="Pfam" id="PF08281"/>
    </source>
</evidence>
<keyword evidence="3" id="KW-0731">Sigma factor</keyword>
<evidence type="ECO:0000256" key="4">
    <source>
        <dbReference type="ARBA" id="ARBA00023163"/>
    </source>
</evidence>
<dbReference type="GO" id="GO:0003677">
    <property type="term" value="F:DNA binding"/>
    <property type="evidence" value="ECO:0007669"/>
    <property type="project" value="InterPro"/>
</dbReference>
<sequence>MSSAAGPSNPQASPTAHFGDRSFVTRVVEGEAAAWRKFVMGYQSLVRSRVADVSSAFGRGEDDEAIDDATAEVFAALVSHDSAPLKAYQGRSSLATYIAVIATRSATRYFARNRLVVHEDETDSTESNTGDGHHDHVARTINAGQQRRIQKLIDRLPPKERSVIALFHLQGQSYAQISQKLEIPIGSIGPTLRQAEKNLRQWMEEEEA</sequence>
<accession>A0A5C6EN37</accession>
<dbReference type="InterPro" id="IPR039425">
    <property type="entry name" value="RNA_pol_sigma-70-like"/>
</dbReference>
<dbReference type="Pfam" id="PF08281">
    <property type="entry name" value="Sigma70_r4_2"/>
    <property type="match status" value="1"/>
</dbReference>
<dbReference type="AlphaFoldDB" id="A0A5C6EN37"/>
<keyword evidence="2" id="KW-0805">Transcription regulation</keyword>
<evidence type="ECO:0000256" key="2">
    <source>
        <dbReference type="ARBA" id="ARBA00023015"/>
    </source>
</evidence>
<dbReference type="SUPFAM" id="SSF88946">
    <property type="entry name" value="Sigma2 domain of RNA polymerase sigma factors"/>
    <property type="match status" value="1"/>
</dbReference>
<dbReference type="SUPFAM" id="SSF88659">
    <property type="entry name" value="Sigma3 and sigma4 domains of RNA polymerase sigma factors"/>
    <property type="match status" value="1"/>
</dbReference>
<dbReference type="PANTHER" id="PTHR43133">
    <property type="entry name" value="RNA POLYMERASE ECF-TYPE SIGMA FACTO"/>
    <property type="match status" value="1"/>
</dbReference>
<reference evidence="6 7" key="1">
    <citation type="submission" date="2019-02" db="EMBL/GenBank/DDBJ databases">
        <title>Deep-cultivation of Planctomycetes and their phenomic and genomic characterization uncovers novel biology.</title>
        <authorList>
            <person name="Wiegand S."/>
            <person name="Jogler M."/>
            <person name="Boedeker C."/>
            <person name="Pinto D."/>
            <person name="Vollmers J."/>
            <person name="Rivas-Marin E."/>
            <person name="Kohn T."/>
            <person name="Peeters S.H."/>
            <person name="Heuer A."/>
            <person name="Rast P."/>
            <person name="Oberbeckmann S."/>
            <person name="Bunk B."/>
            <person name="Jeske O."/>
            <person name="Meyerdierks A."/>
            <person name="Storesund J.E."/>
            <person name="Kallscheuer N."/>
            <person name="Luecker S."/>
            <person name="Lage O.M."/>
            <person name="Pohl T."/>
            <person name="Merkel B.J."/>
            <person name="Hornburger P."/>
            <person name="Mueller R.-W."/>
            <person name="Bruemmer F."/>
            <person name="Labrenz M."/>
            <person name="Spormann A.M."/>
            <person name="Op Den Camp H."/>
            <person name="Overmann J."/>
            <person name="Amann R."/>
            <person name="Jetten M.S.M."/>
            <person name="Mascher T."/>
            <person name="Medema M.H."/>
            <person name="Devos D.P."/>
            <person name="Kaster A.-K."/>
            <person name="Ovreas L."/>
            <person name="Rohde M."/>
            <person name="Galperin M.Y."/>
            <person name="Jogler C."/>
        </authorList>
    </citation>
    <scope>NUCLEOTIDE SEQUENCE [LARGE SCALE GENOMIC DNA]</scope>
    <source>
        <strain evidence="6 7">Poly59</strain>
    </source>
</reference>
<dbReference type="Gene3D" id="1.10.10.10">
    <property type="entry name" value="Winged helix-like DNA-binding domain superfamily/Winged helix DNA-binding domain"/>
    <property type="match status" value="1"/>
</dbReference>
<dbReference type="InterPro" id="IPR013325">
    <property type="entry name" value="RNA_pol_sigma_r2"/>
</dbReference>
<dbReference type="RefSeq" id="WP_146535971.1">
    <property type="nucleotide sequence ID" value="NZ_SJPX01000004.1"/>
</dbReference>
<protein>
    <submittedName>
        <fullName evidence="6">RNA polymerase sigma factor</fullName>
    </submittedName>
</protein>
<dbReference type="GO" id="GO:0016987">
    <property type="term" value="F:sigma factor activity"/>
    <property type="evidence" value="ECO:0007669"/>
    <property type="project" value="UniProtKB-KW"/>
</dbReference>
<evidence type="ECO:0000313" key="7">
    <source>
        <dbReference type="Proteomes" id="UP000317977"/>
    </source>
</evidence>
<keyword evidence="4" id="KW-0804">Transcription</keyword>
<name>A0A5C6EN37_9BACT</name>
<dbReference type="CDD" id="cd06171">
    <property type="entry name" value="Sigma70_r4"/>
    <property type="match status" value="1"/>
</dbReference>
<dbReference type="Proteomes" id="UP000317977">
    <property type="component" value="Unassembled WGS sequence"/>
</dbReference>
<dbReference type="PANTHER" id="PTHR43133:SF51">
    <property type="entry name" value="RNA POLYMERASE SIGMA FACTOR"/>
    <property type="match status" value="1"/>
</dbReference>
<gene>
    <name evidence="6" type="ORF">Poly59_43990</name>
</gene>
<comment type="similarity">
    <text evidence="1">Belongs to the sigma-70 factor family. ECF subfamily.</text>
</comment>
<dbReference type="InterPro" id="IPR036388">
    <property type="entry name" value="WH-like_DNA-bd_sf"/>
</dbReference>
<comment type="caution">
    <text evidence="6">The sequence shown here is derived from an EMBL/GenBank/DDBJ whole genome shotgun (WGS) entry which is preliminary data.</text>
</comment>
<dbReference type="Gene3D" id="1.10.1740.10">
    <property type="match status" value="1"/>
</dbReference>
<keyword evidence="7" id="KW-1185">Reference proteome</keyword>
<evidence type="ECO:0000256" key="3">
    <source>
        <dbReference type="ARBA" id="ARBA00023082"/>
    </source>
</evidence>
<organism evidence="6 7">
    <name type="scientific">Rubripirellula reticaptiva</name>
    <dbReference type="NCBI Taxonomy" id="2528013"/>
    <lineage>
        <taxon>Bacteria</taxon>
        <taxon>Pseudomonadati</taxon>
        <taxon>Planctomycetota</taxon>
        <taxon>Planctomycetia</taxon>
        <taxon>Pirellulales</taxon>
        <taxon>Pirellulaceae</taxon>
        <taxon>Rubripirellula</taxon>
    </lineage>
</organism>
<dbReference type="OrthoDB" id="265863at2"/>
<dbReference type="InterPro" id="IPR013324">
    <property type="entry name" value="RNA_pol_sigma_r3/r4-like"/>
</dbReference>
<evidence type="ECO:0000313" key="6">
    <source>
        <dbReference type="EMBL" id="TWU49774.1"/>
    </source>
</evidence>
<feature type="domain" description="RNA polymerase sigma factor 70 region 4 type 2" evidence="5">
    <location>
        <begin position="147"/>
        <end position="199"/>
    </location>
</feature>
<proteinExistence type="inferred from homology"/>
<dbReference type="InterPro" id="IPR013249">
    <property type="entry name" value="RNA_pol_sigma70_r4_t2"/>
</dbReference>